<gene>
    <name evidence="1" type="ORF">MLD38_023303</name>
</gene>
<protein>
    <submittedName>
        <fullName evidence="1">Uncharacterized protein</fullName>
    </submittedName>
</protein>
<evidence type="ECO:0000313" key="1">
    <source>
        <dbReference type="EMBL" id="KAI4367581.1"/>
    </source>
</evidence>
<proteinExistence type="predicted"/>
<accession>A0ACB9QMM3</accession>
<evidence type="ECO:0000313" key="2">
    <source>
        <dbReference type="Proteomes" id="UP001057402"/>
    </source>
</evidence>
<sequence>MHSPGLRPAVKNAFLVKHVSRLEKEVEEPRTEGCCDKKVIGTDEAGWQGKTGGFSKAGGGDGTDQAGLGNILVKPVHTQEREKMKQLNVNWRLRICEAKQEITDNCDSLDKVMVRHVPRLERDNMGSSLKEEFIPKAKGGAANVDSQGEQARGSRPDLSQA</sequence>
<dbReference type="EMBL" id="CM042885">
    <property type="protein sequence ID" value="KAI4367581.1"/>
    <property type="molecule type" value="Genomic_DNA"/>
</dbReference>
<comment type="caution">
    <text evidence="1">The sequence shown here is derived from an EMBL/GenBank/DDBJ whole genome shotgun (WGS) entry which is preliminary data.</text>
</comment>
<name>A0ACB9QMM3_9MYRT</name>
<reference evidence="2" key="1">
    <citation type="journal article" date="2023" name="Front. Plant Sci.">
        <title>Chromosomal-level genome assembly of Melastoma candidum provides insights into trichome evolution.</title>
        <authorList>
            <person name="Zhong Y."/>
            <person name="Wu W."/>
            <person name="Sun C."/>
            <person name="Zou P."/>
            <person name="Liu Y."/>
            <person name="Dai S."/>
            <person name="Zhou R."/>
        </authorList>
    </citation>
    <scope>NUCLEOTIDE SEQUENCE [LARGE SCALE GENOMIC DNA]</scope>
</reference>
<dbReference type="Proteomes" id="UP001057402">
    <property type="component" value="Chromosome 6"/>
</dbReference>
<keyword evidence="2" id="KW-1185">Reference proteome</keyword>
<organism evidence="1 2">
    <name type="scientific">Melastoma candidum</name>
    <dbReference type="NCBI Taxonomy" id="119954"/>
    <lineage>
        <taxon>Eukaryota</taxon>
        <taxon>Viridiplantae</taxon>
        <taxon>Streptophyta</taxon>
        <taxon>Embryophyta</taxon>
        <taxon>Tracheophyta</taxon>
        <taxon>Spermatophyta</taxon>
        <taxon>Magnoliopsida</taxon>
        <taxon>eudicotyledons</taxon>
        <taxon>Gunneridae</taxon>
        <taxon>Pentapetalae</taxon>
        <taxon>rosids</taxon>
        <taxon>malvids</taxon>
        <taxon>Myrtales</taxon>
        <taxon>Melastomataceae</taxon>
        <taxon>Melastomatoideae</taxon>
        <taxon>Melastomateae</taxon>
        <taxon>Melastoma</taxon>
    </lineage>
</organism>